<protein>
    <submittedName>
        <fullName evidence="1">Uncharacterized protein</fullName>
    </submittedName>
</protein>
<dbReference type="Proteomes" id="UP000256269">
    <property type="component" value="Unassembled WGS sequence"/>
</dbReference>
<dbReference type="OrthoDB" id="4547174at2"/>
<dbReference type="EMBL" id="QUNO01000008">
    <property type="protein sequence ID" value="REH44615.1"/>
    <property type="molecule type" value="Genomic_DNA"/>
</dbReference>
<proteinExistence type="predicted"/>
<accession>A0A3E0HFN8</accession>
<organism evidence="1 2">
    <name type="scientific">Kutzneria buriramensis</name>
    <dbReference type="NCBI Taxonomy" id="1045776"/>
    <lineage>
        <taxon>Bacteria</taxon>
        <taxon>Bacillati</taxon>
        <taxon>Actinomycetota</taxon>
        <taxon>Actinomycetes</taxon>
        <taxon>Pseudonocardiales</taxon>
        <taxon>Pseudonocardiaceae</taxon>
        <taxon>Kutzneria</taxon>
    </lineage>
</organism>
<name>A0A3E0HFN8_9PSEU</name>
<sequence>MPHRKPRRLGIATDYYRWHVGHAHEPLEDALERDKTCREILVIRREGCQGRLHVTFAVGNGNLVRDGWLVHAGAVRHADGRGLNLNQPGVVRAFLDQAIATGWDPFANRTTELDGWALFDTAHAVVRPA</sequence>
<reference evidence="1 2" key="1">
    <citation type="submission" date="2018-08" db="EMBL/GenBank/DDBJ databases">
        <title>Genomic Encyclopedia of Archaeal and Bacterial Type Strains, Phase II (KMG-II): from individual species to whole genera.</title>
        <authorList>
            <person name="Goeker M."/>
        </authorList>
    </citation>
    <scope>NUCLEOTIDE SEQUENCE [LARGE SCALE GENOMIC DNA]</scope>
    <source>
        <strain evidence="1 2">DSM 45791</strain>
    </source>
</reference>
<comment type="caution">
    <text evidence="1">The sequence shown here is derived from an EMBL/GenBank/DDBJ whole genome shotgun (WGS) entry which is preliminary data.</text>
</comment>
<gene>
    <name evidence="1" type="ORF">BCF44_10895</name>
</gene>
<evidence type="ECO:0000313" key="2">
    <source>
        <dbReference type="Proteomes" id="UP000256269"/>
    </source>
</evidence>
<dbReference type="AlphaFoldDB" id="A0A3E0HFN8"/>
<evidence type="ECO:0000313" key="1">
    <source>
        <dbReference type="EMBL" id="REH44615.1"/>
    </source>
</evidence>
<keyword evidence="2" id="KW-1185">Reference proteome</keyword>
<dbReference type="RefSeq" id="WP_116176562.1">
    <property type="nucleotide sequence ID" value="NZ_CP144375.1"/>
</dbReference>